<proteinExistence type="predicted"/>
<comment type="caution">
    <text evidence="2">The sequence shown here is derived from an EMBL/GenBank/DDBJ whole genome shotgun (WGS) entry which is preliminary data.</text>
</comment>
<keyword evidence="3" id="KW-1185">Reference proteome</keyword>
<dbReference type="OrthoDB" id="9770826at2"/>
<name>A0A3N7HWM9_9BURK</name>
<dbReference type="PANTHER" id="PTHR38591">
    <property type="entry name" value="HYDROLASE"/>
    <property type="match status" value="1"/>
</dbReference>
<dbReference type="Pfam" id="PF17186">
    <property type="entry name" value="Lipocalin_9"/>
    <property type="match status" value="1"/>
</dbReference>
<reference evidence="2 3" key="2">
    <citation type="submission" date="2018-12" db="EMBL/GenBank/DDBJ databases">
        <title>Rhizobacter gummiphilus sp. nov., a rubber-degrading bacterium isolated from the soil of a botanical garden in Japan.</title>
        <authorList>
            <person name="Shunsuke S.S."/>
        </authorList>
    </citation>
    <scope>NUCLEOTIDE SEQUENCE [LARGE SCALE GENOMIC DNA]</scope>
    <source>
        <strain evidence="2 3">S-16</strain>
    </source>
</reference>
<dbReference type="InterPro" id="IPR010791">
    <property type="entry name" value="AttH_dom"/>
</dbReference>
<accession>A0A3N7HWM9</accession>
<sequence>MPRRTFIAATAGLALPVAWSAEPGVRPRPLKFPADFGAHPDTRTEWWYVTGELQSGDRSFGFQVTFFRSNTGITGDHPSRFTPRQIVFAHAALSDIEGKRMRHDQRIARDGFGVVRAKEGDTDLRLRDWKMARSGPAEDSRYDMSVRSEAGGFALELEAKASRIVLQGNGGLSTKGRKPGEASHYYSRPQLEVGGTLTLDGKPLTVKGRAWLDHEWSNIYMDSEAVGWDWLGMNLDNGESLMAFRMRRADGAGVFAGGSWTDAKGKVRSFTPEEVRFTPGRTWTSAATRAVYPVEWALETPNGKFLVKSLIDNQEIDSRASTGAIYWEGLSDLTDASGKRVGRGYLEMTGYAGRLRI</sequence>
<dbReference type="Gene3D" id="2.40.370.10">
    <property type="entry name" value="AttH-like domain"/>
    <property type="match status" value="2"/>
</dbReference>
<reference evidence="2 3" key="1">
    <citation type="submission" date="2018-08" db="EMBL/GenBank/DDBJ databases">
        <authorList>
            <person name="Khan S.A."/>
            <person name="Jeon C.O."/>
            <person name="Chun B.H."/>
            <person name="Jeong S.E."/>
        </authorList>
    </citation>
    <scope>NUCLEOTIDE SEQUENCE [LARGE SCALE GENOMIC DNA]</scope>
    <source>
        <strain evidence="2 3">S-16</strain>
    </source>
</reference>
<organism evidence="2 3">
    <name type="scientific">Piscinibacter terrae</name>
    <dbReference type="NCBI Taxonomy" id="2496871"/>
    <lineage>
        <taxon>Bacteria</taxon>
        <taxon>Pseudomonadati</taxon>
        <taxon>Pseudomonadota</taxon>
        <taxon>Betaproteobacteria</taxon>
        <taxon>Burkholderiales</taxon>
        <taxon>Sphaerotilaceae</taxon>
        <taxon>Piscinibacter</taxon>
    </lineage>
</organism>
<feature type="domain" description="AttH" evidence="1">
    <location>
        <begin position="44"/>
        <end position="218"/>
    </location>
</feature>
<dbReference type="Pfam" id="PF07143">
    <property type="entry name" value="CrtC"/>
    <property type="match status" value="1"/>
</dbReference>
<dbReference type="SUPFAM" id="SSF159245">
    <property type="entry name" value="AttH-like"/>
    <property type="match status" value="1"/>
</dbReference>
<dbReference type="PANTHER" id="PTHR38591:SF1">
    <property type="entry name" value="BLL1000 PROTEIN"/>
    <property type="match status" value="1"/>
</dbReference>
<dbReference type="InterPro" id="IPR023374">
    <property type="entry name" value="AttH-like_dom_sf"/>
</dbReference>
<protein>
    <submittedName>
        <fullName evidence="2">Carotenoid 1,2-hydratase</fullName>
    </submittedName>
</protein>
<dbReference type="Proteomes" id="UP000267464">
    <property type="component" value="Unassembled WGS sequence"/>
</dbReference>
<evidence type="ECO:0000313" key="3">
    <source>
        <dbReference type="Proteomes" id="UP000267464"/>
    </source>
</evidence>
<dbReference type="AlphaFoldDB" id="A0A3N7HWM9"/>
<dbReference type="EMBL" id="QUSW01000001">
    <property type="protein sequence ID" value="RQP26800.1"/>
    <property type="molecule type" value="Genomic_DNA"/>
</dbReference>
<gene>
    <name evidence="2" type="ORF">DZC73_02155</name>
</gene>
<evidence type="ECO:0000313" key="2">
    <source>
        <dbReference type="EMBL" id="RQP26800.1"/>
    </source>
</evidence>
<evidence type="ECO:0000259" key="1">
    <source>
        <dbReference type="Pfam" id="PF07143"/>
    </source>
</evidence>